<reference evidence="4" key="1">
    <citation type="submission" date="2022-03" db="EMBL/GenBank/DDBJ databases">
        <title>Draft genome sequence of Aduncisulcus paluster, a free-living microaerophilic Fornicata.</title>
        <authorList>
            <person name="Yuyama I."/>
            <person name="Kume K."/>
            <person name="Tamura T."/>
            <person name="Inagaki Y."/>
            <person name="Hashimoto T."/>
        </authorList>
    </citation>
    <scope>NUCLEOTIDE SEQUENCE</scope>
    <source>
        <strain evidence="4">NY0171</strain>
    </source>
</reference>
<dbReference type="EMBL" id="BQXS01000012">
    <property type="protein sequence ID" value="GKT27418.1"/>
    <property type="molecule type" value="Genomic_DNA"/>
</dbReference>
<sequence length="645" mass="72440">MDLEKGLKRKLQRARTTGVLDLTNFGLDKLPTDLEDFNSVCYEGQRWFELEPLKKLELRGNELKDLPSTIGNLFESLEYLGLARNHLHSLPARLVELSKLKLLDLSNNDLRGDRLPKDIFAHFSQLSVLDLTHNPMLSTLPPSICLLEGLNKINLSKCGIRELPPKFGLLLSSVVSLDLSHNFLTKLPDEIGAMESLQELNVEKNNLVEINPHVGKCKSLVRLNARCNCIRDLGHDLLAPMTQLAELYLGNNALTRLPRSLYSLACLGTLDLSSNKLKTISASIQRLTQLKTFDVSCNDLQTLPPEISLCPELSRVMIDGNPLRQLRVSAACKGTRELLSHLRKRLEVDPDIHHQDSIAKSDELRRRVRSAALPLQEKADRPLEKKEEIEFETDLDFKGLDLSVLPDGVFEERGAQMQVAKINLSRNKLTDSGIRSFSVCMGDFVRLKVLDMSANCLESLPDSIGTCAGLEELYLMKNRISRIPESITSLRRLKILDISQNGMPDSVISDIDFSAMTGLARLDLSFNRLSSFPSKLTSCLSIQVINVSNNHIATIPPSLHLLPVLSELDVSNNDIRMLPPELSKSHSIKTLKVEGNILRLLRPAIIARGTEAIMDWLKKKLPVDESDDLSDRDRRDRERKARGFW</sequence>
<keyword evidence="2" id="KW-0677">Repeat</keyword>
<evidence type="ECO:0000256" key="3">
    <source>
        <dbReference type="SAM" id="MobiDB-lite"/>
    </source>
</evidence>
<keyword evidence="5" id="KW-1185">Reference proteome</keyword>
<organism evidence="4 5">
    <name type="scientific">Aduncisulcus paluster</name>
    <dbReference type="NCBI Taxonomy" id="2918883"/>
    <lineage>
        <taxon>Eukaryota</taxon>
        <taxon>Metamonada</taxon>
        <taxon>Carpediemonas-like organisms</taxon>
        <taxon>Aduncisulcus</taxon>
    </lineage>
</organism>
<evidence type="ECO:0000256" key="1">
    <source>
        <dbReference type="ARBA" id="ARBA00022614"/>
    </source>
</evidence>
<dbReference type="PANTHER" id="PTHR48051">
    <property type="match status" value="1"/>
</dbReference>
<dbReference type="Gene3D" id="3.80.10.10">
    <property type="entry name" value="Ribonuclease Inhibitor"/>
    <property type="match status" value="5"/>
</dbReference>
<protein>
    <submittedName>
        <fullName evidence="4">Uncharacterized protein</fullName>
    </submittedName>
</protein>
<dbReference type="SUPFAM" id="SSF52058">
    <property type="entry name" value="L domain-like"/>
    <property type="match status" value="2"/>
</dbReference>
<dbReference type="Pfam" id="PF00560">
    <property type="entry name" value="LRR_1"/>
    <property type="match status" value="1"/>
</dbReference>
<name>A0ABQ5K4C4_9EUKA</name>
<dbReference type="InterPro" id="IPR003591">
    <property type="entry name" value="Leu-rich_rpt_typical-subtyp"/>
</dbReference>
<evidence type="ECO:0000256" key="2">
    <source>
        <dbReference type="ARBA" id="ARBA00022737"/>
    </source>
</evidence>
<feature type="region of interest" description="Disordered" evidence="3">
    <location>
        <begin position="626"/>
        <end position="645"/>
    </location>
</feature>
<dbReference type="SMART" id="SM00365">
    <property type="entry name" value="LRR_SD22"/>
    <property type="match status" value="7"/>
</dbReference>
<evidence type="ECO:0000313" key="5">
    <source>
        <dbReference type="Proteomes" id="UP001057375"/>
    </source>
</evidence>
<comment type="caution">
    <text evidence="4">The sequence shown here is derived from an EMBL/GenBank/DDBJ whole genome shotgun (WGS) entry which is preliminary data.</text>
</comment>
<dbReference type="Proteomes" id="UP001057375">
    <property type="component" value="Unassembled WGS sequence"/>
</dbReference>
<dbReference type="PROSITE" id="PS51450">
    <property type="entry name" value="LRR"/>
    <property type="match status" value="3"/>
</dbReference>
<accession>A0ABQ5K4C4</accession>
<dbReference type="SMART" id="SM00369">
    <property type="entry name" value="LRR_TYP"/>
    <property type="match status" value="13"/>
</dbReference>
<dbReference type="PANTHER" id="PTHR48051:SF1">
    <property type="entry name" value="RAS SUPPRESSOR PROTEIN 1"/>
    <property type="match status" value="1"/>
</dbReference>
<dbReference type="Pfam" id="PF13855">
    <property type="entry name" value="LRR_8"/>
    <property type="match status" value="4"/>
</dbReference>
<proteinExistence type="predicted"/>
<dbReference type="InterPro" id="IPR001611">
    <property type="entry name" value="Leu-rich_rpt"/>
</dbReference>
<dbReference type="InterPro" id="IPR050216">
    <property type="entry name" value="LRR_domain-containing"/>
</dbReference>
<keyword evidence="1" id="KW-0433">Leucine-rich repeat</keyword>
<evidence type="ECO:0000313" key="4">
    <source>
        <dbReference type="EMBL" id="GKT27418.1"/>
    </source>
</evidence>
<dbReference type="InterPro" id="IPR032675">
    <property type="entry name" value="LRR_dom_sf"/>
</dbReference>
<gene>
    <name evidence="4" type="ORF">ADUPG1_000034</name>
</gene>
<dbReference type="SMART" id="SM00364">
    <property type="entry name" value="LRR_BAC"/>
    <property type="match status" value="11"/>
</dbReference>